<reference evidence="2 3" key="1">
    <citation type="submission" date="2019-12" db="EMBL/GenBank/DDBJ databases">
        <title>Draft genome sequences Bradyrhizobium cajani AMBPC1010, Bradyrhizobium pachyrhizi AMBPC1040 and Bradyrhizobium yuanmingense ALSPC3051, three plant growth promoting strains isolated from nodules of Cajanus cajan L. in Dominican Republic.</title>
        <authorList>
            <person name="Flores-Felix J.D."/>
            <person name="Araujo J."/>
            <person name="Diaz-Alcantara C."/>
            <person name="Gonzalez-Andres F."/>
            <person name="Velazquez E."/>
        </authorList>
    </citation>
    <scope>NUCLEOTIDE SEQUENCE [LARGE SCALE GENOMIC DNA]</scope>
    <source>
        <strain evidence="2 3">1010</strain>
    </source>
</reference>
<organism evidence="2 3">
    <name type="scientific">Bradyrhizobium cajani</name>
    <dbReference type="NCBI Taxonomy" id="1928661"/>
    <lineage>
        <taxon>Bacteria</taxon>
        <taxon>Pseudomonadati</taxon>
        <taxon>Pseudomonadota</taxon>
        <taxon>Alphaproteobacteria</taxon>
        <taxon>Hyphomicrobiales</taxon>
        <taxon>Nitrobacteraceae</taxon>
        <taxon>Bradyrhizobium</taxon>
    </lineage>
</organism>
<dbReference type="AlphaFoldDB" id="A0A844SZK4"/>
<sequence>MSDAFDYFRAYAVRALCKARSMPRGRMKHLQLVAGRIYNLLKKEAAYGPNIQYLDDFRSAQKLEDSLDRRSTDGSGRLTPAARQSSNREAR</sequence>
<comment type="caution">
    <text evidence="2">The sequence shown here is derived from an EMBL/GenBank/DDBJ whole genome shotgun (WGS) entry which is preliminary data.</text>
</comment>
<name>A0A844SZK4_9BRAD</name>
<dbReference type="EMBL" id="WQNE01000002">
    <property type="protein sequence ID" value="MVT72318.1"/>
    <property type="molecule type" value="Genomic_DNA"/>
</dbReference>
<evidence type="ECO:0000313" key="2">
    <source>
        <dbReference type="EMBL" id="MVT72318.1"/>
    </source>
</evidence>
<protein>
    <submittedName>
        <fullName evidence="2">Uncharacterized protein</fullName>
    </submittedName>
</protein>
<dbReference type="Proteomes" id="UP000449969">
    <property type="component" value="Unassembled WGS sequence"/>
</dbReference>
<gene>
    <name evidence="2" type="ORF">GPL20_04225</name>
</gene>
<feature type="region of interest" description="Disordered" evidence="1">
    <location>
        <begin position="65"/>
        <end position="91"/>
    </location>
</feature>
<keyword evidence="3" id="KW-1185">Reference proteome</keyword>
<evidence type="ECO:0000256" key="1">
    <source>
        <dbReference type="SAM" id="MobiDB-lite"/>
    </source>
</evidence>
<proteinExistence type="predicted"/>
<evidence type="ECO:0000313" key="3">
    <source>
        <dbReference type="Proteomes" id="UP000449969"/>
    </source>
</evidence>
<accession>A0A844SZK4</accession>
<dbReference type="OrthoDB" id="8248986at2"/>